<dbReference type="PANTHER" id="PTHR31594:SF16">
    <property type="entry name" value="SI:CH211-281L24.3"/>
    <property type="match status" value="1"/>
</dbReference>
<dbReference type="InterPro" id="IPR048997">
    <property type="entry name" value="Stonustoxin-like_helical"/>
</dbReference>
<feature type="domain" description="SNTX thioredoxin-like" evidence="1">
    <location>
        <begin position="380"/>
        <end position="501"/>
    </location>
</feature>
<dbReference type="InterPro" id="IPR056072">
    <property type="entry name" value="SNTX_MACPF/CDC-like_dom"/>
</dbReference>
<organism evidence="4 5">
    <name type="scientific">Channa striata</name>
    <name type="common">Snakehead murrel</name>
    <name type="synonym">Ophicephalus striatus</name>
    <dbReference type="NCBI Taxonomy" id="64152"/>
    <lineage>
        <taxon>Eukaryota</taxon>
        <taxon>Metazoa</taxon>
        <taxon>Chordata</taxon>
        <taxon>Craniata</taxon>
        <taxon>Vertebrata</taxon>
        <taxon>Euteleostomi</taxon>
        <taxon>Actinopterygii</taxon>
        <taxon>Neopterygii</taxon>
        <taxon>Teleostei</taxon>
        <taxon>Neoteleostei</taxon>
        <taxon>Acanthomorphata</taxon>
        <taxon>Anabantaria</taxon>
        <taxon>Anabantiformes</taxon>
        <taxon>Channoidei</taxon>
        <taxon>Channidae</taxon>
        <taxon>Channa</taxon>
    </lineage>
</organism>
<evidence type="ECO:0000313" key="5">
    <source>
        <dbReference type="Proteomes" id="UP001187415"/>
    </source>
</evidence>
<dbReference type="Pfam" id="PF21109">
    <property type="entry name" value="Stonustoxin_helical"/>
    <property type="match status" value="1"/>
</dbReference>
<feature type="domain" description="SNTX MACPF/CDC-like" evidence="3">
    <location>
        <begin position="8"/>
        <end position="252"/>
    </location>
</feature>
<feature type="domain" description="Stonustoxin-like helical" evidence="2">
    <location>
        <begin position="274"/>
        <end position="368"/>
    </location>
</feature>
<proteinExistence type="predicted"/>
<protein>
    <recommendedName>
        <fullName evidence="6">SNTX thioredoxin-like domain-containing protein</fullName>
    </recommendedName>
</protein>
<dbReference type="EMBL" id="JAUPFM010000019">
    <property type="protein sequence ID" value="KAK2820153.1"/>
    <property type="molecule type" value="Genomic_DNA"/>
</dbReference>
<dbReference type="InterPro" id="IPR040581">
    <property type="entry name" value="Thioredoxin_11"/>
</dbReference>
<accession>A0AA88J5W6</accession>
<dbReference type="InterPro" id="IPR052090">
    <property type="entry name" value="Cytolytic_pore-forming_toxin"/>
</dbReference>
<evidence type="ECO:0008006" key="6">
    <source>
        <dbReference type="Google" id="ProtNLM"/>
    </source>
</evidence>
<evidence type="ECO:0000313" key="4">
    <source>
        <dbReference type="EMBL" id="KAK2820153.1"/>
    </source>
</evidence>
<dbReference type="Pfam" id="PF24674">
    <property type="entry name" value="MACPF_SNTX"/>
    <property type="match status" value="1"/>
</dbReference>
<sequence length="516" mass="58498">MASDMITVAALGRPFTLGMLYNARKDELIPGVTFWDDKTLLKNTRETEHRASDSHIATCDSIESKCSLLDVDASLKVSYMSGLIEVGRSAKYLRDKKKFHNQSRVTFQYKATTTFKQLIMTPPEAKSLEQVDDVKNLATHVVTGILYGANAFFVFDSERLDTSNIQGIQGQMHAVIKKIPSFCLQDKVDINLTNEEEALTDNFSCKFFGDLTLESSPSTFEDAVKTYVKLQKQFDNRYGKGGVPLKVWLMPLKKEDSEDAETGISIGLLRKAEDALEDIWQLEMRCNDCLEETVDIPFPQLHEKLKRFKKLCKHYTAALQQQMAKTVPRIRAGAEDERNLIKIFEDRHESPFSHENLSMWMDNMEREILVIKSCVTMMGGIKIIPNEAELGREVLAPDVDEVFCFVFTSLKTTDHHLQIMAEYVDSLHVYSSVIASSPSRDQWYYSDEVITKLRGKANICRGLIMRGPKTRVFVAAIANTKHIGGTIFHYSNGILVSDSYSKTEAQCVKNKNQDFL</sequence>
<keyword evidence="5" id="KW-1185">Reference proteome</keyword>
<dbReference type="PANTHER" id="PTHR31594">
    <property type="entry name" value="AIG1-TYPE G DOMAIN-CONTAINING PROTEIN"/>
    <property type="match status" value="1"/>
</dbReference>
<evidence type="ECO:0000259" key="1">
    <source>
        <dbReference type="Pfam" id="PF18078"/>
    </source>
</evidence>
<name>A0AA88J5W6_CHASR</name>
<dbReference type="AlphaFoldDB" id="A0AA88J5W6"/>
<comment type="caution">
    <text evidence="4">The sequence shown here is derived from an EMBL/GenBank/DDBJ whole genome shotgun (WGS) entry which is preliminary data.</text>
</comment>
<reference evidence="4" key="1">
    <citation type="submission" date="2023-07" db="EMBL/GenBank/DDBJ databases">
        <title>Chromosome-level Genome Assembly of Striped Snakehead (Channa striata).</title>
        <authorList>
            <person name="Liu H."/>
        </authorList>
    </citation>
    <scope>NUCLEOTIDE SEQUENCE</scope>
    <source>
        <strain evidence="4">Gz</strain>
        <tissue evidence="4">Muscle</tissue>
    </source>
</reference>
<evidence type="ECO:0000259" key="2">
    <source>
        <dbReference type="Pfam" id="PF21109"/>
    </source>
</evidence>
<gene>
    <name evidence="4" type="ORF">Q5P01_023112</name>
</gene>
<dbReference type="Pfam" id="PF18078">
    <property type="entry name" value="Thioredoxin_11"/>
    <property type="match status" value="1"/>
</dbReference>
<dbReference type="Proteomes" id="UP001187415">
    <property type="component" value="Unassembled WGS sequence"/>
</dbReference>
<evidence type="ECO:0000259" key="3">
    <source>
        <dbReference type="Pfam" id="PF24674"/>
    </source>
</evidence>